<dbReference type="Gene3D" id="2.60.200.60">
    <property type="match status" value="1"/>
</dbReference>
<gene>
    <name evidence="1" type="ORF">AC626_11550</name>
</gene>
<protein>
    <recommendedName>
        <fullName evidence="3">PAAR domain-containing protein</fullName>
    </recommendedName>
</protein>
<dbReference type="CDD" id="cd14737">
    <property type="entry name" value="PAAR_1"/>
    <property type="match status" value="1"/>
</dbReference>
<evidence type="ECO:0000313" key="2">
    <source>
        <dbReference type="Proteomes" id="UP000036850"/>
    </source>
</evidence>
<dbReference type="PATRIC" id="fig|43658.6.peg.329"/>
<dbReference type="Pfam" id="PF05488">
    <property type="entry name" value="PAAR_motif"/>
    <property type="match status" value="1"/>
</dbReference>
<name>A0A0L0ESA7_9GAMM</name>
<dbReference type="AlphaFoldDB" id="A0A0L0ESA7"/>
<dbReference type="EMBL" id="LFZX01000078">
    <property type="protein sequence ID" value="KNC67296.1"/>
    <property type="molecule type" value="Genomic_DNA"/>
</dbReference>
<evidence type="ECO:0008006" key="3">
    <source>
        <dbReference type="Google" id="ProtNLM"/>
    </source>
</evidence>
<evidence type="ECO:0000313" key="1">
    <source>
        <dbReference type="EMBL" id="KNC67296.1"/>
    </source>
</evidence>
<dbReference type="InterPro" id="IPR008727">
    <property type="entry name" value="PAAR_motif"/>
</dbReference>
<dbReference type="OrthoDB" id="6302016at2"/>
<reference evidence="2" key="1">
    <citation type="submission" date="2015-07" db="EMBL/GenBank/DDBJ databases">
        <title>Draft genome sequence of a Pseudoalteromonas rubra strain, OCN096, isolated from Kaneohe Bay, Oahu, Hawaii.</title>
        <authorList>
            <person name="Beurmann S."/>
            <person name="Ushijima B."/>
            <person name="Belcaid M."/>
            <person name="Callahan S.M."/>
            <person name="Aeby G.S."/>
        </authorList>
    </citation>
    <scope>NUCLEOTIDE SEQUENCE [LARGE SCALE GENOMIC DNA]</scope>
    <source>
        <strain evidence="2">OCN096</strain>
    </source>
</reference>
<dbReference type="Proteomes" id="UP000036850">
    <property type="component" value="Unassembled WGS sequence"/>
</dbReference>
<sequence length="105" mass="10604">MPAISLNKAQTNLHDDYNPATVAAAQSTFKVGGKAVLCVGDALSVHLHSKDSKLPPHAGQTVTQGAPGFTIGGNAVARVGDVSSCNAKLEDGYAQFIVGNKGGTA</sequence>
<proteinExistence type="predicted"/>
<comment type="caution">
    <text evidence="1">The sequence shown here is derived from an EMBL/GenBank/DDBJ whole genome shotgun (WGS) entry which is preliminary data.</text>
</comment>
<organism evidence="1 2">
    <name type="scientific">Pseudoalteromonas rubra</name>
    <dbReference type="NCBI Taxonomy" id="43658"/>
    <lineage>
        <taxon>Bacteria</taxon>
        <taxon>Pseudomonadati</taxon>
        <taxon>Pseudomonadota</taxon>
        <taxon>Gammaproteobacteria</taxon>
        <taxon>Alteromonadales</taxon>
        <taxon>Pseudoalteromonadaceae</taxon>
        <taxon>Pseudoalteromonas</taxon>
    </lineage>
</organism>
<accession>A0A0L0ESA7</accession>